<dbReference type="PANTHER" id="PTHR13620:SF104">
    <property type="entry name" value="EXONUCLEASE 3'-5' DOMAIN-CONTAINING PROTEIN 2"/>
    <property type="match status" value="1"/>
</dbReference>
<dbReference type="AlphaFoldDB" id="A0A915J423"/>
<keyword evidence="6" id="KW-1185">Reference proteome</keyword>
<accession>A0A915J423</accession>
<dbReference type="InterPro" id="IPR036397">
    <property type="entry name" value="RNaseH_sf"/>
</dbReference>
<evidence type="ECO:0000256" key="3">
    <source>
        <dbReference type="ARBA" id="ARBA00022839"/>
    </source>
</evidence>
<dbReference type="GO" id="GO:0008408">
    <property type="term" value="F:3'-5' exonuclease activity"/>
    <property type="evidence" value="ECO:0007669"/>
    <property type="project" value="InterPro"/>
</dbReference>
<dbReference type="GO" id="GO:0005737">
    <property type="term" value="C:cytoplasm"/>
    <property type="evidence" value="ECO:0007669"/>
    <property type="project" value="TreeGrafter"/>
</dbReference>
<sequence length="492" mass="56928">VHDFNAENRSQKFNVLSSAKYLDKRPRIVLPIRRNSDEFGYTKKCRQETSVLLQLATWSGHVILIRLCYLETIPDALKAFLADGAIIKLGVGTEIDACRLWNDWGLAVRGWLDLRAICVHLGLEYNEYIFKKMSLKHLGLTLFGETRFAPAIMKKLSFSDWTVPRLSRYQLFYAAWDAQIAVDIFSFVTQMLFSIAKPDKNDTDYCALLSEKCREYVEMPRFDDDLLPCERYDYEESVKFTDDDYGMEKDPPTPPSPSQKFDASLLNLPTRFLTHEEIYGLNRPPNDNILDRTLSNYHLGFHAHVKSHRFDRKLFESIKQEYGVAASLEKYMDEKKQKMDEDSHRSKRQQQQRLLPPPQPLFTACGRRYPPRRGAVGFHDENGGGSSTVSSSCPSMRRSAVAPLYRGSTPSTMTTRQRSFWRSGTRRAVSTTTRFSGWQFYRGILPPRFAAAHSYQQQRKVQHETFHDHCDYYEADYSCENGTRDSYSASLY</sequence>
<proteinExistence type="predicted"/>
<evidence type="ECO:0000313" key="7">
    <source>
        <dbReference type="WBParaSite" id="nRc.2.0.1.t21217-RA"/>
    </source>
</evidence>
<dbReference type="Gene3D" id="3.30.420.10">
    <property type="entry name" value="Ribonuclease H-like superfamily/Ribonuclease H"/>
    <property type="match status" value="1"/>
</dbReference>
<evidence type="ECO:0000256" key="4">
    <source>
        <dbReference type="SAM" id="MobiDB-lite"/>
    </source>
</evidence>
<keyword evidence="1" id="KW-0540">Nuclease</keyword>
<reference evidence="7" key="1">
    <citation type="submission" date="2022-11" db="UniProtKB">
        <authorList>
            <consortium name="WormBaseParasite"/>
        </authorList>
    </citation>
    <scope>IDENTIFICATION</scope>
</reference>
<feature type="compositionally biased region" description="Basic and acidic residues" evidence="4">
    <location>
        <begin position="335"/>
        <end position="344"/>
    </location>
</feature>
<organism evidence="6 7">
    <name type="scientific">Romanomermis culicivorax</name>
    <name type="common">Nematode worm</name>
    <dbReference type="NCBI Taxonomy" id="13658"/>
    <lineage>
        <taxon>Eukaryota</taxon>
        <taxon>Metazoa</taxon>
        <taxon>Ecdysozoa</taxon>
        <taxon>Nematoda</taxon>
        <taxon>Enoplea</taxon>
        <taxon>Dorylaimia</taxon>
        <taxon>Mermithida</taxon>
        <taxon>Mermithoidea</taxon>
        <taxon>Mermithidae</taxon>
        <taxon>Romanomermis</taxon>
    </lineage>
</organism>
<dbReference type="WBParaSite" id="nRc.2.0.1.t21217-RA">
    <property type="protein sequence ID" value="nRc.2.0.1.t21217-RA"/>
    <property type="gene ID" value="nRc.2.0.1.g21217"/>
</dbReference>
<protein>
    <submittedName>
        <fullName evidence="7">3'-5' exonuclease domain-containing protein</fullName>
    </submittedName>
</protein>
<dbReference type="SUPFAM" id="SSF53098">
    <property type="entry name" value="Ribonuclease H-like"/>
    <property type="match status" value="1"/>
</dbReference>
<dbReference type="Pfam" id="PF01612">
    <property type="entry name" value="DNA_pol_A_exo1"/>
    <property type="match status" value="1"/>
</dbReference>
<dbReference type="GO" id="GO:0006139">
    <property type="term" value="P:nucleobase-containing compound metabolic process"/>
    <property type="evidence" value="ECO:0007669"/>
    <property type="project" value="InterPro"/>
</dbReference>
<feature type="region of interest" description="Disordered" evidence="4">
    <location>
        <begin position="335"/>
        <end position="395"/>
    </location>
</feature>
<evidence type="ECO:0000256" key="1">
    <source>
        <dbReference type="ARBA" id="ARBA00022722"/>
    </source>
</evidence>
<name>A0A915J423_ROMCU</name>
<dbReference type="Proteomes" id="UP000887565">
    <property type="component" value="Unplaced"/>
</dbReference>
<dbReference type="InterPro" id="IPR012337">
    <property type="entry name" value="RNaseH-like_sf"/>
</dbReference>
<dbReference type="GO" id="GO:0003676">
    <property type="term" value="F:nucleic acid binding"/>
    <property type="evidence" value="ECO:0007669"/>
    <property type="project" value="InterPro"/>
</dbReference>
<dbReference type="InterPro" id="IPR051132">
    <property type="entry name" value="3-5_Exonuclease_domain"/>
</dbReference>
<dbReference type="GO" id="GO:0005634">
    <property type="term" value="C:nucleus"/>
    <property type="evidence" value="ECO:0007669"/>
    <property type="project" value="TreeGrafter"/>
</dbReference>
<evidence type="ECO:0000256" key="2">
    <source>
        <dbReference type="ARBA" id="ARBA00022801"/>
    </source>
</evidence>
<evidence type="ECO:0000313" key="6">
    <source>
        <dbReference type="Proteomes" id="UP000887565"/>
    </source>
</evidence>
<dbReference type="InterPro" id="IPR002562">
    <property type="entry name" value="3'-5'_exonuclease_dom"/>
</dbReference>
<evidence type="ECO:0000259" key="5">
    <source>
        <dbReference type="Pfam" id="PF01612"/>
    </source>
</evidence>
<keyword evidence="3" id="KW-0269">Exonuclease</keyword>
<feature type="domain" description="3'-5' exonuclease" evidence="5">
    <location>
        <begin position="50"/>
        <end position="192"/>
    </location>
</feature>
<dbReference type="PANTHER" id="PTHR13620">
    <property type="entry name" value="3-5 EXONUCLEASE"/>
    <property type="match status" value="1"/>
</dbReference>
<keyword evidence="2" id="KW-0378">Hydrolase</keyword>